<proteinExistence type="predicted"/>
<dbReference type="SUPFAM" id="SSF51726">
    <property type="entry name" value="UROD/MetE-like"/>
    <property type="match status" value="1"/>
</dbReference>
<protein>
    <submittedName>
        <fullName evidence="2">5-methyltetrahydropteroyltriglutamate--homocysteine methyltransferase</fullName>
    </submittedName>
</protein>
<dbReference type="GO" id="GO:0003871">
    <property type="term" value="F:5-methyltetrahydropteroyltriglutamate-homocysteine S-methyltransferase activity"/>
    <property type="evidence" value="ECO:0007669"/>
    <property type="project" value="InterPro"/>
</dbReference>
<evidence type="ECO:0000259" key="1">
    <source>
        <dbReference type="Pfam" id="PF01717"/>
    </source>
</evidence>
<dbReference type="PANTHER" id="PTHR43844">
    <property type="entry name" value="METHIONINE SYNTHASE"/>
    <property type="match status" value="1"/>
</dbReference>
<evidence type="ECO:0000313" key="2">
    <source>
        <dbReference type="EMBL" id="PZD96519.1"/>
    </source>
</evidence>
<dbReference type="Gene3D" id="3.20.20.210">
    <property type="match status" value="1"/>
</dbReference>
<evidence type="ECO:0000313" key="3">
    <source>
        <dbReference type="Proteomes" id="UP000249522"/>
    </source>
</evidence>
<comment type="caution">
    <text evidence="2">The sequence shown here is derived from an EMBL/GenBank/DDBJ whole genome shotgun (WGS) entry which is preliminary data.</text>
</comment>
<dbReference type="RefSeq" id="WP_111145924.1">
    <property type="nucleotide sequence ID" value="NZ_QKRB01000037.1"/>
</dbReference>
<gene>
    <name evidence="2" type="ORF">DNH61_06845</name>
</gene>
<dbReference type="GO" id="GO:0008270">
    <property type="term" value="F:zinc ion binding"/>
    <property type="evidence" value="ECO:0007669"/>
    <property type="project" value="InterPro"/>
</dbReference>
<name>A0A2W1LCX3_9BACL</name>
<dbReference type="GO" id="GO:0032259">
    <property type="term" value="P:methylation"/>
    <property type="evidence" value="ECO:0007669"/>
    <property type="project" value="UniProtKB-KW"/>
</dbReference>
<dbReference type="AlphaFoldDB" id="A0A2W1LCX3"/>
<dbReference type="GO" id="GO:0009086">
    <property type="term" value="P:methionine biosynthetic process"/>
    <property type="evidence" value="ECO:0007669"/>
    <property type="project" value="InterPro"/>
</dbReference>
<dbReference type="InterPro" id="IPR002629">
    <property type="entry name" value="Met_Synth_C/arc"/>
</dbReference>
<dbReference type="OrthoDB" id="244285at2"/>
<dbReference type="Pfam" id="PF01717">
    <property type="entry name" value="Meth_synt_2"/>
    <property type="match status" value="1"/>
</dbReference>
<reference evidence="2 3" key="1">
    <citation type="submission" date="2018-06" db="EMBL/GenBank/DDBJ databases">
        <title>Paenibacillus imtechensis sp. nov.</title>
        <authorList>
            <person name="Pinnaka A.K."/>
            <person name="Singh H."/>
            <person name="Kaur M."/>
        </authorList>
    </citation>
    <scope>NUCLEOTIDE SEQUENCE [LARGE SCALE GENOMIC DNA]</scope>
    <source>
        <strain evidence="2 3">SMB1</strain>
    </source>
</reference>
<accession>A0A2W1LCX3</accession>
<organism evidence="2 3">
    <name type="scientific">Paenibacillus sambharensis</name>
    <dbReference type="NCBI Taxonomy" id="1803190"/>
    <lineage>
        <taxon>Bacteria</taxon>
        <taxon>Bacillati</taxon>
        <taxon>Bacillota</taxon>
        <taxon>Bacilli</taxon>
        <taxon>Bacillales</taxon>
        <taxon>Paenibacillaceae</taxon>
        <taxon>Paenibacillus</taxon>
    </lineage>
</organism>
<dbReference type="EMBL" id="QKRB01000037">
    <property type="protein sequence ID" value="PZD96519.1"/>
    <property type="molecule type" value="Genomic_DNA"/>
</dbReference>
<sequence length="398" mass="44236">MRKQLPLFPTSLIGSMPRSPIILSALRMKRTGRIDADDFNKLIEQETEKVVKLQEDAGIDIITSGELGRDNYVSFVAGKIGGVTMMSMSEMLDYIDDKKAFEDMLTALDVPAVSIKNAICVDKLQYKGDIVVNELLTMKKFTDQPVKVTLPGPYLLTRSMWLPKLTGKVYGSKEELGQHVIEILKQEIDNLVSIGVDVIQLDEPVLTEVVFTEGKPRSFMCAALSERKDPKEELEFAGSLIGQIMGHIDRTKTVASLHVCRGNWSKDERILLTGPYTPLLELFAQVNPDLLTLEFSTPRAGELSSILTDPRIAAHTALGLGVINPRTDDIETVDPIHTRVQEAMTYLPADRIWLNPDCGFATFANSPVNVLEHISGKMRSLSEAASLLRSQYHEPVNR</sequence>
<dbReference type="CDD" id="cd03311">
    <property type="entry name" value="CIMS_C_terminal_like"/>
    <property type="match status" value="1"/>
</dbReference>
<feature type="domain" description="Cobalamin-independent methionine synthase MetE C-terminal/archaeal" evidence="1">
    <location>
        <begin position="8"/>
        <end position="364"/>
    </location>
</feature>
<keyword evidence="2" id="KW-0489">Methyltransferase</keyword>
<dbReference type="PANTHER" id="PTHR43844:SF2">
    <property type="entry name" value="SYNTHASE, VITAMIN-B12 INDEPENDENT, PUTATIVE (AFU_ORTHOLOGUE AFUA_3G12060)-RELATED"/>
    <property type="match status" value="1"/>
</dbReference>
<dbReference type="Proteomes" id="UP000249522">
    <property type="component" value="Unassembled WGS sequence"/>
</dbReference>
<keyword evidence="2" id="KW-0808">Transferase</keyword>
<dbReference type="InterPro" id="IPR038071">
    <property type="entry name" value="UROD/MetE-like_sf"/>
</dbReference>
<keyword evidence="3" id="KW-1185">Reference proteome</keyword>